<dbReference type="PROSITE" id="PS50097">
    <property type="entry name" value="BTB"/>
    <property type="match status" value="1"/>
</dbReference>
<dbReference type="AlphaFoldDB" id="A0A6A5WEU6"/>
<evidence type="ECO:0000256" key="1">
    <source>
        <dbReference type="SAM" id="MobiDB-lite"/>
    </source>
</evidence>
<gene>
    <name evidence="3" type="ORF">P154DRAFT_576080</name>
</gene>
<dbReference type="EMBL" id="ML977589">
    <property type="protein sequence ID" value="KAF2000400.1"/>
    <property type="molecule type" value="Genomic_DNA"/>
</dbReference>
<sequence length="440" mass="49039">MTLHDMTRNSGIPASFPPPKSASDMRRDSVRTTPQNFTETTTLLVGTPPTPFHLHTTLLTSKSPYFRSALLGSFLESTSSTNTITLSDIPTELFELLVSWLYSSEITPLPFKDGKPAYYTLLNLYGIADRFCFEGLRNKIVDVISDLADRTNSVLTASDTRILYSSIPESSPIRQLVLDLFAFKKTDKLLATHDGRWHAHFLRDLCVHLKRPNEQALMRHTLRMWIPECWDSTRSCESCRGVLRPRYGAVECEACCVSWCVTCVGEGVAMAGWEDGRPGPGIAVGKGAREQTSWSQGGGAHGGRKWESSFLLELDMAETKDIHAKLAARQLLCSIKTEIINLGKSVLDREHRGDNQHRTPQYEVILTKEFLCNANRKPKYGYTASLVVISPGSTERVVRWSGRPRDDDVAAIEDLLEKARGVVNASTPVLTARKLATSRH</sequence>
<organism evidence="3 4">
    <name type="scientific">Amniculicola lignicola CBS 123094</name>
    <dbReference type="NCBI Taxonomy" id="1392246"/>
    <lineage>
        <taxon>Eukaryota</taxon>
        <taxon>Fungi</taxon>
        <taxon>Dikarya</taxon>
        <taxon>Ascomycota</taxon>
        <taxon>Pezizomycotina</taxon>
        <taxon>Dothideomycetes</taxon>
        <taxon>Pleosporomycetidae</taxon>
        <taxon>Pleosporales</taxon>
        <taxon>Amniculicolaceae</taxon>
        <taxon>Amniculicola</taxon>
    </lineage>
</organism>
<dbReference type="PANTHER" id="PTHR47843">
    <property type="entry name" value="BTB DOMAIN-CONTAINING PROTEIN-RELATED"/>
    <property type="match status" value="1"/>
</dbReference>
<name>A0A6A5WEU6_9PLEO</name>
<keyword evidence="4" id="KW-1185">Reference proteome</keyword>
<reference evidence="3" key="1">
    <citation type="journal article" date="2020" name="Stud. Mycol.">
        <title>101 Dothideomycetes genomes: a test case for predicting lifestyles and emergence of pathogens.</title>
        <authorList>
            <person name="Haridas S."/>
            <person name="Albert R."/>
            <person name="Binder M."/>
            <person name="Bloem J."/>
            <person name="Labutti K."/>
            <person name="Salamov A."/>
            <person name="Andreopoulos B."/>
            <person name="Baker S."/>
            <person name="Barry K."/>
            <person name="Bills G."/>
            <person name="Bluhm B."/>
            <person name="Cannon C."/>
            <person name="Castanera R."/>
            <person name="Culley D."/>
            <person name="Daum C."/>
            <person name="Ezra D."/>
            <person name="Gonzalez J."/>
            <person name="Henrissat B."/>
            <person name="Kuo A."/>
            <person name="Liang C."/>
            <person name="Lipzen A."/>
            <person name="Lutzoni F."/>
            <person name="Magnuson J."/>
            <person name="Mondo S."/>
            <person name="Nolan M."/>
            <person name="Ohm R."/>
            <person name="Pangilinan J."/>
            <person name="Park H.-J."/>
            <person name="Ramirez L."/>
            <person name="Alfaro M."/>
            <person name="Sun H."/>
            <person name="Tritt A."/>
            <person name="Yoshinaga Y."/>
            <person name="Zwiers L.-H."/>
            <person name="Turgeon B."/>
            <person name="Goodwin S."/>
            <person name="Spatafora J."/>
            <person name="Crous P."/>
            <person name="Grigoriev I."/>
        </authorList>
    </citation>
    <scope>NUCLEOTIDE SEQUENCE</scope>
    <source>
        <strain evidence="3">CBS 123094</strain>
    </source>
</reference>
<dbReference type="InterPro" id="IPR011333">
    <property type="entry name" value="SKP1/BTB/POZ_sf"/>
</dbReference>
<dbReference type="OrthoDB" id="194443at2759"/>
<protein>
    <recommendedName>
        <fullName evidence="2">BTB domain-containing protein</fullName>
    </recommendedName>
</protein>
<accession>A0A6A5WEU6</accession>
<feature type="region of interest" description="Disordered" evidence="1">
    <location>
        <begin position="1"/>
        <end position="34"/>
    </location>
</feature>
<evidence type="ECO:0000259" key="2">
    <source>
        <dbReference type="PROSITE" id="PS50097"/>
    </source>
</evidence>
<dbReference type="SUPFAM" id="SSF54695">
    <property type="entry name" value="POZ domain"/>
    <property type="match status" value="1"/>
</dbReference>
<dbReference type="InterPro" id="IPR000210">
    <property type="entry name" value="BTB/POZ_dom"/>
</dbReference>
<dbReference type="CDD" id="cd18186">
    <property type="entry name" value="BTB_POZ_ZBTB_KLHL-like"/>
    <property type="match status" value="1"/>
</dbReference>
<evidence type="ECO:0000313" key="3">
    <source>
        <dbReference type="EMBL" id="KAF2000400.1"/>
    </source>
</evidence>
<dbReference type="PANTHER" id="PTHR47843:SF2">
    <property type="entry name" value="BTB DOMAIN-CONTAINING PROTEIN"/>
    <property type="match status" value="1"/>
</dbReference>
<dbReference type="Proteomes" id="UP000799779">
    <property type="component" value="Unassembled WGS sequence"/>
</dbReference>
<evidence type="ECO:0000313" key="4">
    <source>
        <dbReference type="Proteomes" id="UP000799779"/>
    </source>
</evidence>
<dbReference type="Gene3D" id="3.30.710.10">
    <property type="entry name" value="Potassium Channel Kv1.1, Chain A"/>
    <property type="match status" value="1"/>
</dbReference>
<feature type="domain" description="BTB" evidence="2">
    <location>
        <begin position="39"/>
        <end position="110"/>
    </location>
</feature>
<dbReference type="SMART" id="SM00225">
    <property type="entry name" value="BTB"/>
    <property type="match status" value="1"/>
</dbReference>
<proteinExistence type="predicted"/>
<dbReference type="Pfam" id="PF00651">
    <property type="entry name" value="BTB"/>
    <property type="match status" value="1"/>
</dbReference>